<dbReference type="AlphaFoldDB" id="A0A3N4HEU6"/>
<evidence type="ECO:0008006" key="3">
    <source>
        <dbReference type="Google" id="ProtNLM"/>
    </source>
</evidence>
<protein>
    <recommendedName>
        <fullName evidence="3">F-box domain-containing protein</fullName>
    </recommendedName>
</protein>
<sequence length="361" mass="40468">LHFPLYTSTLHHTPPFPPRPSSLGPFDRLPLELQCLLLRTLPVREVYAFRSASSAARTLVHHLPEYHALLTYTPNLLRAVIKTDTTGAYTLPHLYRLLTAQPTCTTCPSFGPFLSLPLARRFCLPCLTTVPEAAILPLPAALQLFPTLTPDTLAEFTPLIRTLPLHGGVTTVSALIAKALTQFPLEHFPGKRRALETYVESLLNYGYKDEVVRMEMAKKDLSITVLPLRQPQRTVLGREGEQEALLRRMTAVPMPWLNLVPNTRVFDSAVNPVGTVNPVPELELGVVCTACSVVEARGEAEGRIRARCYTSEGFMEHYGNCREAREWSRGILVAREEGVYLKLKRYLDECRVAEGREVKIY</sequence>
<dbReference type="EMBL" id="ML119849">
    <property type="protein sequence ID" value="RPA72723.1"/>
    <property type="molecule type" value="Genomic_DNA"/>
</dbReference>
<reference evidence="1 2" key="1">
    <citation type="journal article" date="2018" name="Nat. Ecol. Evol.">
        <title>Pezizomycetes genomes reveal the molecular basis of ectomycorrhizal truffle lifestyle.</title>
        <authorList>
            <person name="Murat C."/>
            <person name="Payen T."/>
            <person name="Noel B."/>
            <person name="Kuo A."/>
            <person name="Morin E."/>
            <person name="Chen J."/>
            <person name="Kohler A."/>
            <person name="Krizsan K."/>
            <person name="Balestrini R."/>
            <person name="Da Silva C."/>
            <person name="Montanini B."/>
            <person name="Hainaut M."/>
            <person name="Levati E."/>
            <person name="Barry K.W."/>
            <person name="Belfiori B."/>
            <person name="Cichocki N."/>
            <person name="Clum A."/>
            <person name="Dockter R.B."/>
            <person name="Fauchery L."/>
            <person name="Guy J."/>
            <person name="Iotti M."/>
            <person name="Le Tacon F."/>
            <person name="Lindquist E.A."/>
            <person name="Lipzen A."/>
            <person name="Malagnac F."/>
            <person name="Mello A."/>
            <person name="Molinier V."/>
            <person name="Miyauchi S."/>
            <person name="Poulain J."/>
            <person name="Riccioni C."/>
            <person name="Rubini A."/>
            <person name="Sitrit Y."/>
            <person name="Splivallo R."/>
            <person name="Traeger S."/>
            <person name="Wang M."/>
            <person name="Zifcakova L."/>
            <person name="Wipf D."/>
            <person name="Zambonelli A."/>
            <person name="Paolocci F."/>
            <person name="Nowrousian M."/>
            <person name="Ottonello S."/>
            <person name="Baldrian P."/>
            <person name="Spatafora J.W."/>
            <person name="Henrissat B."/>
            <person name="Nagy L.G."/>
            <person name="Aury J.M."/>
            <person name="Wincker P."/>
            <person name="Grigoriev I.V."/>
            <person name="Bonfante P."/>
            <person name="Martin F.M."/>
        </authorList>
    </citation>
    <scope>NUCLEOTIDE SEQUENCE [LARGE SCALE GENOMIC DNA]</scope>
    <source>
        <strain evidence="1 2">RN42</strain>
    </source>
</reference>
<accession>A0A3N4HEU6</accession>
<dbReference type="STRING" id="1160509.A0A3N4HEU6"/>
<dbReference type="Proteomes" id="UP000275078">
    <property type="component" value="Unassembled WGS sequence"/>
</dbReference>
<organism evidence="1 2">
    <name type="scientific">Ascobolus immersus RN42</name>
    <dbReference type="NCBI Taxonomy" id="1160509"/>
    <lineage>
        <taxon>Eukaryota</taxon>
        <taxon>Fungi</taxon>
        <taxon>Dikarya</taxon>
        <taxon>Ascomycota</taxon>
        <taxon>Pezizomycotina</taxon>
        <taxon>Pezizomycetes</taxon>
        <taxon>Pezizales</taxon>
        <taxon>Ascobolaceae</taxon>
        <taxon>Ascobolus</taxon>
    </lineage>
</organism>
<evidence type="ECO:0000313" key="2">
    <source>
        <dbReference type="Proteomes" id="UP000275078"/>
    </source>
</evidence>
<dbReference type="OrthoDB" id="2687876at2759"/>
<evidence type="ECO:0000313" key="1">
    <source>
        <dbReference type="EMBL" id="RPA72723.1"/>
    </source>
</evidence>
<proteinExistence type="predicted"/>
<name>A0A3N4HEU6_ASCIM</name>
<gene>
    <name evidence="1" type="ORF">BJ508DRAFT_334772</name>
</gene>
<feature type="non-terminal residue" evidence="1">
    <location>
        <position position="1"/>
    </location>
</feature>
<keyword evidence="2" id="KW-1185">Reference proteome</keyword>